<dbReference type="InterPro" id="IPR006674">
    <property type="entry name" value="HD_domain"/>
</dbReference>
<evidence type="ECO:0000256" key="10">
    <source>
        <dbReference type="ARBA" id="ARBA00022884"/>
    </source>
</evidence>
<evidence type="ECO:0000256" key="5">
    <source>
        <dbReference type="ARBA" id="ARBA00022694"/>
    </source>
</evidence>
<evidence type="ECO:0000256" key="6">
    <source>
        <dbReference type="ARBA" id="ARBA00022695"/>
    </source>
</evidence>
<evidence type="ECO:0000256" key="4">
    <source>
        <dbReference type="ARBA" id="ARBA00022679"/>
    </source>
</evidence>
<reference evidence="13" key="1">
    <citation type="journal article" date="2020" name="mSystems">
        <title>Genome- and Community-Level Interaction Insights into Carbon Utilization and Element Cycling Functions of Hydrothermarchaeota in Hydrothermal Sediment.</title>
        <authorList>
            <person name="Zhou Z."/>
            <person name="Liu Y."/>
            <person name="Xu W."/>
            <person name="Pan J."/>
            <person name="Luo Z.H."/>
            <person name="Li M."/>
        </authorList>
    </citation>
    <scope>NUCLEOTIDE SEQUENCE [LARGE SCALE GENOMIC DNA]</scope>
    <source>
        <strain evidence="13">SpSt-876</strain>
    </source>
</reference>
<dbReference type="Gene3D" id="1.10.3090.10">
    <property type="entry name" value="cca-adding enzyme, domain 2"/>
    <property type="match status" value="1"/>
</dbReference>
<dbReference type="Pfam" id="PF12627">
    <property type="entry name" value="PolyA_pol_RNAbd"/>
    <property type="match status" value="1"/>
</dbReference>
<keyword evidence="3" id="KW-0820">tRNA-binding</keyword>
<sequence>MSRIQKELNKYQKLLAHLFGLTQSRKIYLVGGTIRDIYLHRPPFDFDFAVPGSGLELAKKFAHKIRGKFVLLSQKDDEARVVFKKKIFFDFAGIQGKTIQNDLKRRDFTINALAVPLKDGKVGEIIDLFSGLAHLEKRLIVPVSEKSLTLDPLRILRAFRFAQELNFKVSDKVIQLAQNLSLKKVAPERIGYELMRIMETKRSFWAIKTLADLTILPQIFPEISDLFANPGLLNHSLMTYKKIEELIEHKSFFSQFTKEFDAYFSSMPRRRALLKLAGLLHDIAKPHTQFATETGDVHFYGHDSLGAKIAEAMVMTRLRLARKEALMIKKLIAYHMRLHLLATAPVLTDRAIRKFFRDLADEYFGLMILTFADGYATAGKTVHLEDTILRMIELKRQYDAKRKIARLITGHDLIALGLKPGPIFKTILEELEELQVEGKIKTKEEGIEYLKVALQGLLEKEEK</sequence>
<keyword evidence="9" id="KW-0460">Magnesium</keyword>
<keyword evidence="7" id="KW-0479">Metal-binding</keyword>
<gene>
    <name evidence="13" type="ORF">ENW73_09685</name>
</gene>
<accession>A0A7C6EEX1</accession>
<dbReference type="InterPro" id="IPR006675">
    <property type="entry name" value="HDIG_dom"/>
</dbReference>
<dbReference type="SMART" id="SM00471">
    <property type="entry name" value="HDc"/>
    <property type="match status" value="1"/>
</dbReference>
<keyword evidence="4 11" id="KW-0808">Transferase</keyword>
<dbReference type="InterPro" id="IPR032810">
    <property type="entry name" value="CCA-adding_enz_C"/>
</dbReference>
<proteinExistence type="inferred from homology"/>
<evidence type="ECO:0000256" key="7">
    <source>
        <dbReference type="ARBA" id="ARBA00022723"/>
    </source>
</evidence>
<dbReference type="GO" id="GO:0016779">
    <property type="term" value="F:nucleotidyltransferase activity"/>
    <property type="evidence" value="ECO:0007669"/>
    <property type="project" value="UniProtKB-KW"/>
</dbReference>
<dbReference type="SUPFAM" id="SSF81891">
    <property type="entry name" value="Poly A polymerase C-terminal region-like"/>
    <property type="match status" value="1"/>
</dbReference>
<dbReference type="PANTHER" id="PTHR47545:SF2">
    <property type="entry name" value="CC-ADDING TRNA NUCLEOTIDYLTRANSFERASE"/>
    <property type="match status" value="1"/>
</dbReference>
<comment type="caution">
    <text evidence="13">The sequence shown here is derived from an EMBL/GenBank/DDBJ whole genome shotgun (WGS) entry which is preliminary data.</text>
</comment>
<feature type="domain" description="HD/PDEase" evidence="12">
    <location>
        <begin position="228"/>
        <end position="325"/>
    </location>
</feature>
<evidence type="ECO:0000256" key="2">
    <source>
        <dbReference type="ARBA" id="ARBA00007265"/>
    </source>
</evidence>
<dbReference type="InterPro" id="IPR003607">
    <property type="entry name" value="HD/PDEase_dom"/>
</dbReference>
<dbReference type="Pfam" id="PF13735">
    <property type="entry name" value="tRNA_NucTran2_2"/>
    <property type="match status" value="1"/>
</dbReference>
<keyword evidence="5" id="KW-0819">tRNA processing</keyword>
<comment type="cofactor">
    <cofactor evidence="1">
        <name>Mg(2+)</name>
        <dbReference type="ChEBI" id="CHEBI:18420"/>
    </cofactor>
</comment>
<evidence type="ECO:0000256" key="3">
    <source>
        <dbReference type="ARBA" id="ARBA00022555"/>
    </source>
</evidence>
<dbReference type="GO" id="GO:0008033">
    <property type="term" value="P:tRNA processing"/>
    <property type="evidence" value="ECO:0007669"/>
    <property type="project" value="UniProtKB-KW"/>
</dbReference>
<organism evidence="13">
    <name type="scientific">candidate division WOR-3 bacterium</name>
    <dbReference type="NCBI Taxonomy" id="2052148"/>
    <lineage>
        <taxon>Bacteria</taxon>
        <taxon>Bacteria division WOR-3</taxon>
    </lineage>
</organism>
<dbReference type="CDD" id="cd00077">
    <property type="entry name" value="HDc"/>
    <property type="match status" value="1"/>
</dbReference>
<dbReference type="EMBL" id="DTLI01000229">
    <property type="protein sequence ID" value="HHS53102.1"/>
    <property type="molecule type" value="Genomic_DNA"/>
</dbReference>
<keyword evidence="10 11" id="KW-0694">RNA-binding</keyword>
<dbReference type="InterPro" id="IPR032828">
    <property type="entry name" value="PolyA_RNA-bd"/>
</dbReference>
<dbReference type="PANTHER" id="PTHR47545">
    <property type="entry name" value="MULTIFUNCTIONAL CCA PROTEIN"/>
    <property type="match status" value="1"/>
</dbReference>
<dbReference type="Gene3D" id="1.10.246.80">
    <property type="match status" value="1"/>
</dbReference>
<dbReference type="NCBIfam" id="TIGR00277">
    <property type="entry name" value="HDIG"/>
    <property type="match status" value="1"/>
</dbReference>
<comment type="similarity">
    <text evidence="2 11">Belongs to the tRNA nucleotidyltransferase/poly(A) polymerase family.</text>
</comment>
<dbReference type="InterPro" id="IPR043519">
    <property type="entry name" value="NT_sf"/>
</dbReference>
<dbReference type="Pfam" id="PF01966">
    <property type="entry name" value="HD"/>
    <property type="match status" value="1"/>
</dbReference>
<evidence type="ECO:0000256" key="11">
    <source>
        <dbReference type="RuleBase" id="RU003953"/>
    </source>
</evidence>
<evidence type="ECO:0000256" key="8">
    <source>
        <dbReference type="ARBA" id="ARBA00022741"/>
    </source>
</evidence>
<dbReference type="AlphaFoldDB" id="A0A7C6EEX1"/>
<name>A0A7C6EEX1_UNCW3</name>
<dbReference type="Pfam" id="PF01743">
    <property type="entry name" value="PolyA_pol"/>
    <property type="match status" value="1"/>
</dbReference>
<dbReference type="GO" id="GO:0000166">
    <property type="term" value="F:nucleotide binding"/>
    <property type="evidence" value="ECO:0007669"/>
    <property type="project" value="UniProtKB-KW"/>
</dbReference>
<dbReference type="GO" id="GO:0046872">
    <property type="term" value="F:metal ion binding"/>
    <property type="evidence" value="ECO:0007669"/>
    <property type="project" value="UniProtKB-KW"/>
</dbReference>
<dbReference type="InterPro" id="IPR050124">
    <property type="entry name" value="tRNA_CCA-adding_enzyme"/>
</dbReference>
<evidence type="ECO:0000256" key="9">
    <source>
        <dbReference type="ARBA" id="ARBA00022842"/>
    </source>
</evidence>
<keyword evidence="8" id="KW-0547">Nucleotide-binding</keyword>
<protein>
    <submittedName>
        <fullName evidence="13">CCA tRNA nucleotidyltransferase</fullName>
    </submittedName>
</protein>
<dbReference type="GO" id="GO:0000049">
    <property type="term" value="F:tRNA binding"/>
    <property type="evidence" value="ECO:0007669"/>
    <property type="project" value="UniProtKB-KW"/>
</dbReference>
<evidence type="ECO:0000256" key="1">
    <source>
        <dbReference type="ARBA" id="ARBA00001946"/>
    </source>
</evidence>
<dbReference type="Gene3D" id="3.30.460.10">
    <property type="entry name" value="Beta Polymerase, domain 2"/>
    <property type="match status" value="1"/>
</dbReference>
<dbReference type="CDD" id="cd05398">
    <property type="entry name" value="NT_ClassII-CCAase"/>
    <property type="match status" value="1"/>
</dbReference>
<dbReference type="SUPFAM" id="SSF81301">
    <property type="entry name" value="Nucleotidyltransferase"/>
    <property type="match status" value="1"/>
</dbReference>
<dbReference type="InterPro" id="IPR002646">
    <property type="entry name" value="PolA_pol_head_dom"/>
</dbReference>
<evidence type="ECO:0000313" key="13">
    <source>
        <dbReference type="EMBL" id="HHS53102.1"/>
    </source>
</evidence>
<evidence type="ECO:0000259" key="12">
    <source>
        <dbReference type="SMART" id="SM00471"/>
    </source>
</evidence>
<keyword evidence="6" id="KW-0548">Nucleotidyltransferase</keyword>